<gene>
    <name evidence="1" type="ORF">BU25DRAFT_17697</name>
</gene>
<accession>A0ACB6S745</accession>
<keyword evidence="2" id="KW-1185">Reference proteome</keyword>
<evidence type="ECO:0000313" key="1">
    <source>
        <dbReference type="EMBL" id="KAF2629183.1"/>
    </source>
</evidence>
<evidence type="ECO:0000313" key="2">
    <source>
        <dbReference type="Proteomes" id="UP000799754"/>
    </source>
</evidence>
<dbReference type="Proteomes" id="UP000799754">
    <property type="component" value="Unassembled WGS sequence"/>
</dbReference>
<reference evidence="1" key="1">
    <citation type="journal article" date="2020" name="Stud. Mycol.">
        <title>101 Dothideomycetes genomes: a test case for predicting lifestyles and emergence of pathogens.</title>
        <authorList>
            <person name="Haridas S."/>
            <person name="Albert R."/>
            <person name="Binder M."/>
            <person name="Bloem J."/>
            <person name="Labutti K."/>
            <person name="Salamov A."/>
            <person name="Andreopoulos B."/>
            <person name="Baker S."/>
            <person name="Barry K."/>
            <person name="Bills G."/>
            <person name="Bluhm B."/>
            <person name="Cannon C."/>
            <person name="Castanera R."/>
            <person name="Culley D."/>
            <person name="Daum C."/>
            <person name="Ezra D."/>
            <person name="Gonzalez J."/>
            <person name="Henrissat B."/>
            <person name="Kuo A."/>
            <person name="Liang C."/>
            <person name="Lipzen A."/>
            <person name="Lutzoni F."/>
            <person name="Magnuson J."/>
            <person name="Mondo S."/>
            <person name="Nolan M."/>
            <person name="Ohm R."/>
            <person name="Pangilinan J."/>
            <person name="Park H.-J."/>
            <person name="Ramirez L."/>
            <person name="Alfaro M."/>
            <person name="Sun H."/>
            <person name="Tritt A."/>
            <person name="Yoshinaga Y."/>
            <person name="Zwiers L.-H."/>
            <person name="Turgeon B."/>
            <person name="Goodwin S."/>
            <person name="Spatafora J."/>
            <person name="Crous P."/>
            <person name="Grigoriev I."/>
        </authorList>
    </citation>
    <scope>NUCLEOTIDE SEQUENCE</scope>
    <source>
        <strain evidence="1">CBS 525.71</strain>
    </source>
</reference>
<sequence>MPAIYLLAAFALILVPFFTPYRWHMGLLILPILLSACVLAPCYTFSDVPSDFYYSSIFIAIPM</sequence>
<comment type="caution">
    <text evidence="1">The sequence shown here is derived from an EMBL/GenBank/DDBJ whole genome shotgun (WGS) entry which is preliminary data.</text>
</comment>
<proteinExistence type="predicted"/>
<organism evidence="1 2">
    <name type="scientific">Macroventuria anomochaeta</name>
    <dbReference type="NCBI Taxonomy" id="301207"/>
    <lineage>
        <taxon>Eukaryota</taxon>
        <taxon>Fungi</taxon>
        <taxon>Dikarya</taxon>
        <taxon>Ascomycota</taxon>
        <taxon>Pezizomycotina</taxon>
        <taxon>Dothideomycetes</taxon>
        <taxon>Pleosporomycetidae</taxon>
        <taxon>Pleosporales</taxon>
        <taxon>Pleosporineae</taxon>
        <taxon>Didymellaceae</taxon>
        <taxon>Macroventuria</taxon>
    </lineage>
</organism>
<dbReference type="EMBL" id="MU006710">
    <property type="protein sequence ID" value="KAF2629183.1"/>
    <property type="molecule type" value="Genomic_DNA"/>
</dbReference>
<protein>
    <submittedName>
        <fullName evidence="1">Uncharacterized protein</fullName>
    </submittedName>
</protein>
<name>A0ACB6S745_9PLEO</name>